<evidence type="ECO:0000313" key="2">
    <source>
        <dbReference type="Proteomes" id="UP000265520"/>
    </source>
</evidence>
<dbReference type="EMBL" id="LXQA010743771">
    <property type="protein sequence ID" value="MCI68825.1"/>
    <property type="molecule type" value="Genomic_DNA"/>
</dbReference>
<name>A0A392UAR7_9FABA</name>
<comment type="caution">
    <text evidence="1">The sequence shown here is derived from an EMBL/GenBank/DDBJ whole genome shotgun (WGS) entry which is preliminary data.</text>
</comment>
<feature type="non-terminal residue" evidence="1">
    <location>
        <position position="29"/>
    </location>
</feature>
<reference evidence="1 2" key="1">
    <citation type="journal article" date="2018" name="Front. Plant Sci.">
        <title>Red Clover (Trifolium pratense) and Zigzag Clover (T. medium) - A Picture of Genomic Similarities and Differences.</title>
        <authorList>
            <person name="Dluhosova J."/>
            <person name="Istvanek J."/>
            <person name="Nedelnik J."/>
            <person name="Repkova J."/>
        </authorList>
    </citation>
    <scope>NUCLEOTIDE SEQUENCE [LARGE SCALE GENOMIC DNA]</scope>
    <source>
        <strain evidence="2">cv. 10/8</strain>
        <tissue evidence="1">Leaf</tissue>
    </source>
</reference>
<proteinExistence type="predicted"/>
<keyword evidence="2" id="KW-1185">Reference proteome</keyword>
<dbReference type="Proteomes" id="UP000265520">
    <property type="component" value="Unassembled WGS sequence"/>
</dbReference>
<protein>
    <submittedName>
        <fullName evidence="1">Uncharacterized protein</fullName>
    </submittedName>
</protein>
<organism evidence="1 2">
    <name type="scientific">Trifolium medium</name>
    <dbReference type="NCBI Taxonomy" id="97028"/>
    <lineage>
        <taxon>Eukaryota</taxon>
        <taxon>Viridiplantae</taxon>
        <taxon>Streptophyta</taxon>
        <taxon>Embryophyta</taxon>
        <taxon>Tracheophyta</taxon>
        <taxon>Spermatophyta</taxon>
        <taxon>Magnoliopsida</taxon>
        <taxon>eudicotyledons</taxon>
        <taxon>Gunneridae</taxon>
        <taxon>Pentapetalae</taxon>
        <taxon>rosids</taxon>
        <taxon>fabids</taxon>
        <taxon>Fabales</taxon>
        <taxon>Fabaceae</taxon>
        <taxon>Papilionoideae</taxon>
        <taxon>50 kb inversion clade</taxon>
        <taxon>NPAAA clade</taxon>
        <taxon>Hologalegina</taxon>
        <taxon>IRL clade</taxon>
        <taxon>Trifolieae</taxon>
        <taxon>Trifolium</taxon>
    </lineage>
</organism>
<dbReference type="AlphaFoldDB" id="A0A392UAR7"/>
<sequence>MWGSSWVLDPSKIIGALYRAGVLARYAEQ</sequence>
<evidence type="ECO:0000313" key="1">
    <source>
        <dbReference type="EMBL" id="MCI68825.1"/>
    </source>
</evidence>
<accession>A0A392UAR7</accession>